<reference evidence="1 2" key="1">
    <citation type="journal article" date="2021" name="Nat. Plants">
        <title>The Taxus genome provides insights into paclitaxel biosynthesis.</title>
        <authorList>
            <person name="Xiong X."/>
            <person name="Gou J."/>
            <person name="Liao Q."/>
            <person name="Li Y."/>
            <person name="Zhou Q."/>
            <person name="Bi G."/>
            <person name="Li C."/>
            <person name="Du R."/>
            <person name="Wang X."/>
            <person name="Sun T."/>
            <person name="Guo L."/>
            <person name="Liang H."/>
            <person name="Lu P."/>
            <person name="Wu Y."/>
            <person name="Zhang Z."/>
            <person name="Ro D.K."/>
            <person name="Shang Y."/>
            <person name="Huang S."/>
            <person name="Yan J."/>
        </authorList>
    </citation>
    <scope>NUCLEOTIDE SEQUENCE [LARGE SCALE GENOMIC DNA]</scope>
    <source>
        <strain evidence="1">Ta-2019</strain>
    </source>
</reference>
<feature type="non-terminal residue" evidence="1">
    <location>
        <position position="51"/>
    </location>
</feature>
<dbReference type="InterPro" id="IPR051850">
    <property type="entry name" value="Polysacch_Lyase_4"/>
</dbReference>
<organism evidence="1 2">
    <name type="scientific">Taxus chinensis</name>
    <name type="common">Chinese yew</name>
    <name type="synonym">Taxus wallichiana var. chinensis</name>
    <dbReference type="NCBI Taxonomy" id="29808"/>
    <lineage>
        <taxon>Eukaryota</taxon>
        <taxon>Viridiplantae</taxon>
        <taxon>Streptophyta</taxon>
        <taxon>Embryophyta</taxon>
        <taxon>Tracheophyta</taxon>
        <taxon>Spermatophyta</taxon>
        <taxon>Pinopsida</taxon>
        <taxon>Pinidae</taxon>
        <taxon>Conifers II</taxon>
        <taxon>Cupressales</taxon>
        <taxon>Taxaceae</taxon>
        <taxon>Taxus</taxon>
    </lineage>
</organism>
<dbReference type="OMA" id="NHANEVI"/>
<accession>A0AA38G7D8</accession>
<proteinExistence type="predicted"/>
<dbReference type="Proteomes" id="UP000824469">
    <property type="component" value="Unassembled WGS sequence"/>
</dbReference>
<dbReference type="PANTHER" id="PTHR32018:SF1">
    <property type="entry name" value="RHAMNOGALACTURONAN ENDOLYASE"/>
    <property type="match status" value="1"/>
</dbReference>
<comment type="caution">
    <text evidence="1">The sequence shown here is derived from an EMBL/GenBank/DDBJ whole genome shotgun (WGS) entry which is preliminary data.</text>
</comment>
<keyword evidence="2" id="KW-1185">Reference proteome</keyword>
<protein>
    <submittedName>
        <fullName evidence="1">Uncharacterized protein</fullName>
    </submittedName>
</protein>
<dbReference type="EMBL" id="JAHRHJ020000004">
    <property type="protein sequence ID" value="KAH9317536.1"/>
    <property type="molecule type" value="Genomic_DNA"/>
</dbReference>
<name>A0AA38G7D8_TAXCH</name>
<gene>
    <name evidence="1" type="ORF">KI387_019305</name>
</gene>
<feature type="non-terminal residue" evidence="1">
    <location>
        <position position="1"/>
    </location>
</feature>
<sequence>IFHSAHYIGDNSCQFRNGEAWRKVFGPFYVHLNSSVECTDPFLLWEDAKQQ</sequence>
<dbReference type="PANTHER" id="PTHR32018">
    <property type="entry name" value="RHAMNOGALACTURONATE LYASE FAMILY PROTEIN"/>
    <property type="match status" value="1"/>
</dbReference>
<dbReference type="AlphaFoldDB" id="A0AA38G7D8"/>
<evidence type="ECO:0000313" key="1">
    <source>
        <dbReference type="EMBL" id="KAH9317536.1"/>
    </source>
</evidence>
<evidence type="ECO:0000313" key="2">
    <source>
        <dbReference type="Proteomes" id="UP000824469"/>
    </source>
</evidence>